<evidence type="ECO:0000313" key="5">
    <source>
        <dbReference type="Proteomes" id="UP001396334"/>
    </source>
</evidence>
<dbReference type="SUPFAM" id="SSF53098">
    <property type="entry name" value="Ribonuclease H-like"/>
    <property type="match status" value="1"/>
</dbReference>
<keyword evidence="2" id="KW-1133">Transmembrane helix</keyword>
<keyword evidence="2" id="KW-0472">Membrane</keyword>
<dbReference type="PANTHER" id="PTHR47723:SF19">
    <property type="entry name" value="POLYNUCLEOTIDYL TRANSFERASE, RIBONUCLEASE H-LIKE SUPERFAMILY PROTEIN"/>
    <property type="match status" value="1"/>
</dbReference>
<dbReference type="CDD" id="cd06222">
    <property type="entry name" value="RNase_H_like"/>
    <property type="match status" value="1"/>
</dbReference>
<dbReference type="PANTHER" id="PTHR47723">
    <property type="entry name" value="OS05G0353850 PROTEIN"/>
    <property type="match status" value="1"/>
</dbReference>
<dbReference type="Pfam" id="PF13456">
    <property type="entry name" value="RVT_3"/>
    <property type="match status" value="1"/>
</dbReference>
<evidence type="ECO:0000256" key="2">
    <source>
        <dbReference type="SAM" id="Phobius"/>
    </source>
</evidence>
<name>A0ABR2NA55_9ROSI</name>
<dbReference type="Gene3D" id="3.30.420.10">
    <property type="entry name" value="Ribonuclease H-like superfamily/Ribonuclease H"/>
    <property type="match status" value="1"/>
</dbReference>
<dbReference type="InterPro" id="IPR002156">
    <property type="entry name" value="RNaseH_domain"/>
</dbReference>
<comment type="caution">
    <text evidence="4">The sequence shown here is derived from an EMBL/GenBank/DDBJ whole genome shotgun (WGS) entry which is preliminary data.</text>
</comment>
<feature type="transmembrane region" description="Helical" evidence="2">
    <location>
        <begin position="78"/>
        <end position="96"/>
    </location>
</feature>
<dbReference type="InterPro" id="IPR012337">
    <property type="entry name" value="RNaseH-like_sf"/>
</dbReference>
<sequence length="559" mass="62732">MWRGEVVGKVIGKDVLNGIAQMAETCMVGYSREGLESTGVFLYESVMQWGIFLWVCVLIGSTKGLIWPCGMRGRIWVLVIRCVVDCIFLGTIRSVLDRQIQGLIRSVLGCQIKGLKRGVLENLFCALKIDVLSRVKRCVSTSMWRRIKRAQFGIEERNLEGWFERVVSSMADEVAKLMSNLNFSEEEMIEMEPMEGIGQEQQSETARWVVAKLFTMRKDGSPRMYAEGPYKFGEWLRVPLIRKRNGFQGVKRQGIVYTNKEMGGVVRGKQPEGSMQAGPRGGGRGQQGNVAQIRLRGPKRGLHGKYEVCTPVGSKKARSAPSSLVAEDDGNLEVKFSCEYGDNGPNPIKCNEFMLEGGEEWDPRKVRQVFNEVDAKVILECPINPINEDLQQYTGTLGEALAGDCVKINVDRASNPTTRKAAVGVIARNSHGMMINGYAFQLRGFHTAESTEACTFKEGVRMAIENEWTHVDFEGDSVAVVSKLNRRELDRSYTAAHLRSTISRLVDDPSFSFSFVRRALNRAAHGLAQWAINEDVHFHFDYEIPFCIEHFVIEDAIFG</sequence>
<protein>
    <recommendedName>
        <fullName evidence="3">RNase H type-1 domain-containing protein</fullName>
    </recommendedName>
</protein>
<proteinExistence type="predicted"/>
<keyword evidence="2" id="KW-0812">Transmembrane</keyword>
<feature type="region of interest" description="Disordered" evidence="1">
    <location>
        <begin position="265"/>
        <end position="288"/>
    </location>
</feature>
<gene>
    <name evidence="4" type="ORF">V6N11_047042</name>
</gene>
<feature type="domain" description="RNase H type-1" evidence="3">
    <location>
        <begin position="410"/>
        <end position="531"/>
    </location>
</feature>
<feature type="transmembrane region" description="Helical" evidence="2">
    <location>
        <begin position="46"/>
        <end position="66"/>
    </location>
</feature>
<organism evidence="4 5">
    <name type="scientific">Hibiscus sabdariffa</name>
    <name type="common">roselle</name>
    <dbReference type="NCBI Taxonomy" id="183260"/>
    <lineage>
        <taxon>Eukaryota</taxon>
        <taxon>Viridiplantae</taxon>
        <taxon>Streptophyta</taxon>
        <taxon>Embryophyta</taxon>
        <taxon>Tracheophyta</taxon>
        <taxon>Spermatophyta</taxon>
        <taxon>Magnoliopsida</taxon>
        <taxon>eudicotyledons</taxon>
        <taxon>Gunneridae</taxon>
        <taxon>Pentapetalae</taxon>
        <taxon>rosids</taxon>
        <taxon>malvids</taxon>
        <taxon>Malvales</taxon>
        <taxon>Malvaceae</taxon>
        <taxon>Malvoideae</taxon>
        <taxon>Hibiscus</taxon>
    </lineage>
</organism>
<dbReference type="InterPro" id="IPR044730">
    <property type="entry name" value="RNase_H-like_dom_plant"/>
</dbReference>
<dbReference type="EMBL" id="JBBPBN010000194">
    <property type="protein sequence ID" value="KAK8973039.1"/>
    <property type="molecule type" value="Genomic_DNA"/>
</dbReference>
<accession>A0ABR2NA55</accession>
<reference evidence="4 5" key="1">
    <citation type="journal article" date="2024" name="G3 (Bethesda)">
        <title>Genome assembly of Hibiscus sabdariffa L. provides insights into metabolisms of medicinal natural products.</title>
        <authorList>
            <person name="Kim T."/>
        </authorList>
    </citation>
    <scope>NUCLEOTIDE SEQUENCE [LARGE SCALE GENOMIC DNA]</scope>
    <source>
        <strain evidence="4">TK-2024</strain>
        <tissue evidence="4">Old leaves</tissue>
    </source>
</reference>
<dbReference type="Proteomes" id="UP001396334">
    <property type="component" value="Unassembled WGS sequence"/>
</dbReference>
<dbReference type="InterPro" id="IPR053151">
    <property type="entry name" value="RNase_H-like"/>
</dbReference>
<evidence type="ECO:0000313" key="4">
    <source>
        <dbReference type="EMBL" id="KAK8973039.1"/>
    </source>
</evidence>
<keyword evidence="5" id="KW-1185">Reference proteome</keyword>
<dbReference type="InterPro" id="IPR036397">
    <property type="entry name" value="RNaseH_sf"/>
</dbReference>
<evidence type="ECO:0000259" key="3">
    <source>
        <dbReference type="Pfam" id="PF13456"/>
    </source>
</evidence>
<evidence type="ECO:0000256" key="1">
    <source>
        <dbReference type="SAM" id="MobiDB-lite"/>
    </source>
</evidence>